<dbReference type="SUPFAM" id="SSF52172">
    <property type="entry name" value="CheY-like"/>
    <property type="match status" value="1"/>
</dbReference>
<dbReference type="InterPro" id="IPR050595">
    <property type="entry name" value="Bact_response_regulator"/>
</dbReference>
<dbReference type="Proteomes" id="UP000830055">
    <property type="component" value="Chromosome"/>
</dbReference>
<dbReference type="EMBL" id="AP025516">
    <property type="protein sequence ID" value="BDD86965.1"/>
    <property type="molecule type" value="Genomic_DNA"/>
</dbReference>
<feature type="modified residue" description="4-aspartylphosphate" evidence="3">
    <location>
        <position position="59"/>
    </location>
</feature>
<dbReference type="Gene3D" id="3.40.50.2300">
    <property type="match status" value="1"/>
</dbReference>
<dbReference type="PANTHER" id="PTHR44591">
    <property type="entry name" value="STRESS RESPONSE REGULATOR PROTEIN 1"/>
    <property type="match status" value="1"/>
</dbReference>
<evidence type="ECO:0000313" key="5">
    <source>
        <dbReference type="EMBL" id="BDD86965.1"/>
    </source>
</evidence>
<evidence type="ECO:0000259" key="4">
    <source>
        <dbReference type="PROSITE" id="PS50110"/>
    </source>
</evidence>
<dbReference type="PANTHER" id="PTHR44591:SF14">
    <property type="entry name" value="PROTEIN PILG"/>
    <property type="match status" value="1"/>
</dbReference>
<dbReference type="PROSITE" id="PS50110">
    <property type="entry name" value="RESPONSE_REGULATORY"/>
    <property type="match status" value="1"/>
</dbReference>
<dbReference type="InterPro" id="IPR011006">
    <property type="entry name" value="CheY-like_superfamily"/>
</dbReference>
<reference evidence="5 6" key="1">
    <citation type="submission" date="2022-01" db="EMBL/GenBank/DDBJ databases">
        <title>Desulfofustis limnae sp. nov., a novel mesophilic sulfate-reducing bacterium isolated from marsh soil.</title>
        <authorList>
            <person name="Watanabe M."/>
            <person name="Takahashi A."/>
            <person name="Kojima H."/>
            <person name="Fukui M."/>
        </authorList>
    </citation>
    <scope>NUCLEOTIDE SEQUENCE [LARGE SCALE GENOMIC DNA]</scope>
    <source>
        <strain evidence="5 6">PPLL</strain>
    </source>
</reference>
<evidence type="ECO:0000256" key="3">
    <source>
        <dbReference type="PROSITE-ProRule" id="PRU00169"/>
    </source>
</evidence>
<protein>
    <submittedName>
        <fullName evidence="5">Response regulator</fullName>
    </submittedName>
</protein>
<evidence type="ECO:0000256" key="2">
    <source>
        <dbReference type="ARBA" id="ARBA00023012"/>
    </source>
</evidence>
<dbReference type="SMART" id="SM00448">
    <property type="entry name" value="REC"/>
    <property type="match status" value="1"/>
</dbReference>
<sequence length="126" mass="14158">MIEKTNKNIKVLIADDEVEFASTLKTRLELRNFVTDHVNSGKAALEAVAREKPDVLLLDLKMPDLDGLEVLARIRQDYPDLTVFILTGHGSFEAGKEGMKLGANDYIMKPVDLNRLIKKIEDALHQ</sequence>
<feature type="domain" description="Response regulatory" evidence="4">
    <location>
        <begin position="10"/>
        <end position="124"/>
    </location>
</feature>
<dbReference type="RefSeq" id="WP_284154027.1">
    <property type="nucleotide sequence ID" value="NZ_AP025516.1"/>
</dbReference>
<gene>
    <name evidence="5" type="ORF">DPPLL_13300</name>
</gene>
<keyword evidence="6" id="KW-1185">Reference proteome</keyword>
<organism evidence="5 6">
    <name type="scientific">Desulfofustis limnaeus</name>
    <dbReference type="NCBI Taxonomy" id="2740163"/>
    <lineage>
        <taxon>Bacteria</taxon>
        <taxon>Pseudomonadati</taxon>
        <taxon>Thermodesulfobacteriota</taxon>
        <taxon>Desulfobulbia</taxon>
        <taxon>Desulfobulbales</taxon>
        <taxon>Desulfocapsaceae</taxon>
        <taxon>Desulfofustis</taxon>
    </lineage>
</organism>
<keyword evidence="1 3" id="KW-0597">Phosphoprotein</keyword>
<keyword evidence="2" id="KW-0902">Two-component regulatory system</keyword>
<dbReference type="Pfam" id="PF00072">
    <property type="entry name" value="Response_reg"/>
    <property type="match status" value="1"/>
</dbReference>
<evidence type="ECO:0000313" key="6">
    <source>
        <dbReference type="Proteomes" id="UP000830055"/>
    </source>
</evidence>
<name>A0ABM7W7R4_9BACT</name>
<dbReference type="InterPro" id="IPR001789">
    <property type="entry name" value="Sig_transdc_resp-reg_receiver"/>
</dbReference>
<proteinExistence type="predicted"/>
<evidence type="ECO:0000256" key="1">
    <source>
        <dbReference type="ARBA" id="ARBA00022553"/>
    </source>
</evidence>
<accession>A0ABM7W7R4</accession>